<dbReference type="EC" id="2.7.7.49" evidence="1"/>
<feature type="domain" description="Reverse transcriptase" evidence="20">
    <location>
        <begin position="1325"/>
        <end position="1509"/>
    </location>
</feature>
<keyword evidence="17" id="KW-0862">Zinc</keyword>
<evidence type="ECO:0000256" key="12">
    <source>
        <dbReference type="ARBA" id="ARBA00022908"/>
    </source>
</evidence>
<dbReference type="GO" id="GO:0008270">
    <property type="term" value="F:zinc ion binding"/>
    <property type="evidence" value="ECO:0007669"/>
    <property type="project" value="UniProtKB-KW"/>
</dbReference>
<comment type="caution">
    <text evidence="22">The sequence shown here is derived from an EMBL/GenBank/DDBJ whole genome shotgun (WGS) entry which is preliminary data.</text>
</comment>
<keyword evidence="14" id="KW-0239">DNA-directed DNA polymerase</keyword>
<feature type="region of interest" description="Disordered" evidence="18">
    <location>
        <begin position="1835"/>
        <end position="1855"/>
    </location>
</feature>
<feature type="compositionally biased region" description="Low complexity" evidence="18">
    <location>
        <begin position="393"/>
        <end position="413"/>
    </location>
</feature>
<name>A0A2G8RNC1_9APHY</name>
<feature type="compositionally biased region" description="Basic and acidic residues" evidence="18">
    <location>
        <begin position="624"/>
        <end position="634"/>
    </location>
</feature>
<dbReference type="InterPro" id="IPR050951">
    <property type="entry name" value="Retrovirus_Pol_polyprotein"/>
</dbReference>
<evidence type="ECO:0000313" key="22">
    <source>
        <dbReference type="EMBL" id="PIL23015.1"/>
    </source>
</evidence>
<dbReference type="InterPro" id="IPR041373">
    <property type="entry name" value="RT_RNaseH"/>
</dbReference>
<feature type="compositionally biased region" description="Low complexity" evidence="18">
    <location>
        <begin position="1835"/>
        <end position="1850"/>
    </location>
</feature>
<feature type="compositionally biased region" description="Pro residues" evidence="18">
    <location>
        <begin position="85"/>
        <end position="95"/>
    </location>
</feature>
<dbReference type="InterPro" id="IPR021109">
    <property type="entry name" value="Peptidase_aspartic_dom_sf"/>
</dbReference>
<dbReference type="Gene3D" id="2.40.70.10">
    <property type="entry name" value="Acid Proteases"/>
    <property type="match status" value="1"/>
</dbReference>
<feature type="domain" description="CCHC-type" evidence="19">
    <location>
        <begin position="735"/>
        <end position="751"/>
    </location>
</feature>
<keyword evidence="10" id="KW-0460">Magnesium</keyword>
<feature type="region of interest" description="Disordered" evidence="18">
    <location>
        <begin position="269"/>
        <end position="454"/>
    </location>
</feature>
<evidence type="ECO:0000256" key="2">
    <source>
        <dbReference type="ARBA" id="ARBA00022670"/>
    </source>
</evidence>
<dbReference type="STRING" id="1077348.A0A2G8RNC1"/>
<feature type="compositionally biased region" description="Acidic residues" evidence="18">
    <location>
        <begin position="843"/>
        <end position="853"/>
    </location>
</feature>
<evidence type="ECO:0000256" key="4">
    <source>
        <dbReference type="ARBA" id="ARBA00022695"/>
    </source>
</evidence>
<dbReference type="InterPro" id="IPR001878">
    <property type="entry name" value="Znf_CCHC"/>
</dbReference>
<keyword evidence="12" id="KW-0229">DNA integration</keyword>
<dbReference type="Pfam" id="PF00078">
    <property type="entry name" value="RVT_1"/>
    <property type="match status" value="1"/>
</dbReference>
<evidence type="ECO:0000256" key="8">
    <source>
        <dbReference type="ARBA" id="ARBA00022759"/>
    </source>
</evidence>
<dbReference type="CDD" id="cd00024">
    <property type="entry name" value="CD_CSD"/>
    <property type="match status" value="1"/>
</dbReference>
<evidence type="ECO:0000256" key="15">
    <source>
        <dbReference type="ARBA" id="ARBA00023125"/>
    </source>
</evidence>
<feature type="region of interest" description="Disordered" evidence="18">
    <location>
        <begin position="624"/>
        <end position="725"/>
    </location>
</feature>
<dbReference type="InterPro" id="IPR000477">
    <property type="entry name" value="RT_dom"/>
</dbReference>
<reference evidence="22 23" key="1">
    <citation type="journal article" date="2015" name="Sci. Rep.">
        <title>Chromosome-level genome map provides insights into diverse defense mechanisms in the medicinal fungus Ganoderma sinense.</title>
        <authorList>
            <person name="Zhu Y."/>
            <person name="Xu J."/>
            <person name="Sun C."/>
            <person name="Zhou S."/>
            <person name="Xu H."/>
            <person name="Nelson D.R."/>
            <person name="Qian J."/>
            <person name="Song J."/>
            <person name="Luo H."/>
            <person name="Xiang L."/>
            <person name="Li Y."/>
            <person name="Xu Z."/>
            <person name="Ji A."/>
            <person name="Wang L."/>
            <person name="Lu S."/>
            <person name="Hayward A."/>
            <person name="Sun W."/>
            <person name="Li X."/>
            <person name="Schwartz D.C."/>
            <person name="Wang Y."/>
            <person name="Chen S."/>
        </authorList>
    </citation>
    <scope>NUCLEOTIDE SEQUENCE [LARGE SCALE GENOMIC DNA]</scope>
    <source>
        <strain evidence="22 23">ZZ0214-1</strain>
    </source>
</reference>
<dbReference type="InterPro" id="IPR043128">
    <property type="entry name" value="Rev_trsase/Diguanyl_cyclase"/>
</dbReference>
<evidence type="ECO:0000256" key="14">
    <source>
        <dbReference type="ARBA" id="ARBA00022932"/>
    </source>
</evidence>
<feature type="compositionally biased region" description="Basic residues" evidence="18">
    <location>
        <begin position="2620"/>
        <end position="2631"/>
    </location>
</feature>
<evidence type="ECO:0000256" key="7">
    <source>
        <dbReference type="ARBA" id="ARBA00022750"/>
    </source>
</evidence>
<evidence type="ECO:0000256" key="13">
    <source>
        <dbReference type="ARBA" id="ARBA00022918"/>
    </source>
</evidence>
<dbReference type="Pfam" id="PF17917">
    <property type="entry name" value="RT_RNaseH"/>
    <property type="match status" value="1"/>
</dbReference>
<dbReference type="Pfam" id="PF24626">
    <property type="entry name" value="SH3_Tf2-1"/>
    <property type="match status" value="1"/>
</dbReference>
<keyword evidence="11" id="KW-0694">RNA-binding</keyword>
<dbReference type="InterPro" id="IPR001584">
    <property type="entry name" value="Integrase_cat-core"/>
</dbReference>
<dbReference type="InterPro" id="IPR056924">
    <property type="entry name" value="SH3_Tf2-1"/>
</dbReference>
<dbReference type="GO" id="GO:0006310">
    <property type="term" value="P:DNA recombination"/>
    <property type="evidence" value="ECO:0007669"/>
    <property type="project" value="UniProtKB-KW"/>
</dbReference>
<dbReference type="Gene3D" id="3.30.70.270">
    <property type="match status" value="2"/>
</dbReference>
<dbReference type="GO" id="GO:0015074">
    <property type="term" value="P:DNA integration"/>
    <property type="evidence" value="ECO:0007669"/>
    <property type="project" value="UniProtKB-KW"/>
</dbReference>
<dbReference type="InterPro" id="IPR041588">
    <property type="entry name" value="Integrase_H2C2"/>
</dbReference>
<dbReference type="InterPro" id="IPR016197">
    <property type="entry name" value="Chromo-like_dom_sf"/>
</dbReference>
<dbReference type="Pfam" id="PF17921">
    <property type="entry name" value="Integrase_H2C2"/>
    <property type="match status" value="1"/>
</dbReference>
<keyword evidence="16" id="KW-0233">DNA recombination</keyword>
<keyword evidence="6" id="KW-0479">Metal-binding</keyword>
<feature type="compositionally biased region" description="Basic residues" evidence="18">
    <location>
        <begin position="426"/>
        <end position="454"/>
    </location>
</feature>
<dbReference type="PROSITE" id="PS50158">
    <property type="entry name" value="ZF_CCHC"/>
    <property type="match status" value="1"/>
</dbReference>
<dbReference type="GO" id="GO:0005634">
    <property type="term" value="C:nucleus"/>
    <property type="evidence" value="ECO:0007669"/>
    <property type="project" value="UniProtKB-ARBA"/>
</dbReference>
<dbReference type="SUPFAM" id="SSF53098">
    <property type="entry name" value="Ribonuclease H-like"/>
    <property type="match status" value="1"/>
</dbReference>
<dbReference type="GO" id="GO:0004519">
    <property type="term" value="F:endonuclease activity"/>
    <property type="evidence" value="ECO:0007669"/>
    <property type="project" value="UniProtKB-KW"/>
</dbReference>
<evidence type="ECO:0000256" key="17">
    <source>
        <dbReference type="PROSITE-ProRule" id="PRU00047"/>
    </source>
</evidence>
<dbReference type="Gene3D" id="1.10.340.70">
    <property type="match status" value="1"/>
</dbReference>
<dbReference type="InterPro" id="IPR036397">
    <property type="entry name" value="RNaseH_sf"/>
</dbReference>
<dbReference type="InterPro" id="IPR012337">
    <property type="entry name" value="RNaseH-like_sf"/>
</dbReference>
<dbReference type="GO" id="GO:0003677">
    <property type="term" value="F:DNA binding"/>
    <property type="evidence" value="ECO:0007669"/>
    <property type="project" value="UniProtKB-KW"/>
</dbReference>
<dbReference type="GO" id="GO:0004190">
    <property type="term" value="F:aspartic-type endopeptidase activity"/>
    <property type="evidence" value="ECO:0007669"/>
    <property type="project" value="UniProtKB-KW"/>
</dbReference>
<dbReference type="CDD" id="cd00303">
    <property type="entry name" value="retropepsin_like"/>
    <property type="match status" value="1"/>
</dbReference>
<evidence type="ECO:0000313" key="23">
    <source>
        <dbReference type="Proteomes" id="UP000230002"/>
    </source>
</evidence>
<dbReference type="PROSITE" id="PS50994">
    <property type="entry name" value="INTEGRASE"/>
    <property type="match status" value="1"/>
</dbReference>
<evidence type="ECO:0000256" key="9">
    <source>
        <dbReference type="ARBA" id="ARBA00022801"/>
    </source>
</evidence>
<feature type="region of interest" description="Disordered" evidence="18">
    <location>
        <begin position="2538"/>
        <end position="2649"/>
    </location>
</feature>
<feature type="region of interest" description="Disordered" evidence="18">
    <location>
        <begin position="27"/>
        <end position="124"/>
    </location>
</feature>
<evidence type="ECO:0000259" key="21">
    <source>
        <dbReference type="PROSITE" id="PS50994"/>
    </source>
</evidence>
<dbReference type="CDD" id="cd01647">
    <property type="entry name" value="RT_LTR"/>
    <property type="match status" value="1"/>
</dbReference>
<keyword evidence="13" id="KW-0695">RNA-directed DNA polymerase</keyword>
<feature type="compositionally biased region" description="Gly residues" evidence="18">
    <location>
        <begin position="2538"/>
        <end position="2572"/>
    </location>
</feature>
<keyword evidence="5" id="KW-0540">Nuclease</keyword>
<dbReference type="Proteomes" id="UP000230002">
    <property type="component" value="Unassembled WGS sequence"/>
</dbReference>
<dbReference type="Gene3D" id="3.10.10.10">
    <property type="entry name" value="HIV Type 1 Reverse Transcriptase, subunit A, domain 1"/>
    <property type="match status" value="1"/>
</dbReference>
<proteinExistence type="predicted"/>
<organism evidence="22 23">
    <name type="scientific">Ganoderma sinense ZZ0214-1</name>
    <dbReference type="NCBI Taxonomy" id="1077348"/>
    <lineage>
        <taxon>Eukaryota</taxon>
        <taxon>Fungi</taxon>
        <taxon>Dikarya</taxon>
        <taxon>Basidiomycota</taxon>
        <taxon>Agaricomycotina</taxon>
        <taxon>Agaricomycetes</taxon>
        <taxon>Polyporales</taxon>
        <taxon>Polyporaceae</taxon>
        <taxon>Ganoderma</taxon>
    </lineage>
</organism>
<keyword evidence="4" id="KW-0548">Nucleotidyltransferase</keyword>
<dbReference type="GO" id="GO:0003723">
    <property type="term" value="F:RNA binding"/>
    <property type="evidence" value="ECO:0007669"/>
    <property type="project" value="UniProtKB-KW"/>
</dbReference>
<evidence type="ECO:0000256" key="10">
    <source>
        <dbReference type="ARBA" id="ARBA00022842"/>
    </source>
</evidence>
<dbReference type="OrthoDB" id="2755185at2759"/>
<keyword evidence="9" id="KW-0378">Hydrolase</keyword>
<dbReference type="SUPFAM" id="SSF50630">
    <property type="entry name" value="Acid proteases"/>
    <property type="match status" value="1"/>
</dbReference>
<dbReference type="EMBL" id="AYKW01000068">
    <property type="protein sequence ID" value="PIL23015.1"/>
    <property type="molecule type" value="Genomic_DNA"/>
</dbReference>
<keyword evidence="15" id="KW-0238">DNA-binding</keyword>
<feature type="compositionally biased region" description="Gly residues" evidence="18">
    <location>
        <begin position="369"/>
        <end position="379"/>
    </location>
</feature>
<gene>
    <name evidence="22" type="ORF">GSI_14322</name>
</gene>
<dbReference type="SUPFAM" id="SSF56672">
    <property type="entry name" value="DNA/RNA polymerases"/>
    <property type="match status" value="1"/>
</dbReference>
<keyword evidence="2" id="KW-0645">Protease</keyword>
<dbReference type="SUPFAM" id="SSF54160">
    <property type="entry name" value="Chromo domain-like"/>
    <property type="match status" value="1"/>
</dbReference>
<keyword evidence="8" id="KW-0255">Endonuclease</keyword>
<dbReference type="GO" id="GO:0003964">
    <property type="term" value="F:RNA-directed DNA polymerase activity"/>
    <property type="evidence" value="ECO:0007669"/>
    <property type="project" value="UniProtKB-KW"/>
</dbReference>
<accession>A0A2G8RNC1</accession>
<feature type="compositionally biased region" description="Polar residues" evidence="18">
    <location>
        <begin position="2411"/>
        <end position="2423"/>
    </location>
</feature>
<feature type="region of interest" description="Disordered" evidence="18">
    <location>
        <begin position="824"/>
        <end position="860"/>
    </location>
</feature>
<evidence type="ECO:0000256" key="11">
    <source>
        <dbReference type="ARBA" id="ARBA00022884"/>
    </source>
</evidence>
<feature type="compositionally biased region" description="Polar residues" evidence="18">
    <location>
        <begin position="648"/>
        <end position="664"/>
    </location>
</feature>
<dbReference type="CDD" id="cd09274">
    <property type="entry name" value="RNase_HI_RT_Ty3"/>
    <property type="match status" value="1"/>
</dbReference>
<feature type="compositionally biased region" description="Low complexity" evidence="18">
    <location>
        <begin position="2592"/>
        <end position="2601"/>
    </location>
</feature>
<evidence type="ECO:0000256" key="5">
    <source>
        <dbReference type="ARBA" id="ARBA00022722"/>
    </source>
</evidence>
<feature type="domain" description="Integrase catalytic" evidence="21">
    <location>
        <begin position="1987"/>
        <end position="2150"/>
    </location>
</feature>
<feature type="compositionally biased region" description="Basic and acidic residues" evidence="18">
    <location>
        <begin position="704"/>
        <end position="725"/>
    </location>
</feature>
<dbReference type="GO" id="GO:0003887">
    <property type="term" value="F:DNA-directed DNA polymerase activity"/>
    <property type="evidence" value="ECO:0007669"/>
    <property type="project" value="UniProtKB-KW"/>
</dbReference>
<evidence type="ECO:0000256" key="6">
    <source>
        <dbReference type="ARBA" id="ARBA00022723"/>
    </source>
</evidence>
<evidence type="ECO:0000256" key="18">
    <source>
        <dbReference type="SAM" id="MobiDB-lite"/>
    </source>
</evidence>
<keyword evidence="23" id="KW-1185">Reference proteome</keyword>
<evidence type="ECO:0000259" key="20">
    <source>
        <dbReference type="PROSITE" id="PS50878"/>
    </source>
</evidence>
<keyword evidence="17" id="KW-0863">Zinc-finger</keyword>
<sequence>MASARPAAPNDAWSDLALATKWGLAEYGRVREEEQGRRVTRTYTRALKSRGTDGANATPGARAGQDRSRGEHAAAMTPAAGGRGPPLPPPEPPATPSSELGAPQDRGSAGMQDLVLRRRTGDSTVSLEAGDRQLAVRRSKGDSAELLLQEGQEWQVLGPVPGLTPPGLSWEVLCNDEDQLGPLPPHWYINKSAVPTLPVVMKAGSSLVDEFWRDYESSSSEREDDDLQQAIAASIASAQKEARHRDLDEASDDGSQGDMSAMAIIVEVQTETKPAKPEGADGRFTTKQKQKSVPRTSEQREFLRGFVRGNTAPPPPMPNAAQRAHTAATPEPSRHRPTVPVDQPLPSYYRREASQLPDGGWYGTVPMAGPGGRGGGGHGPPSSPSDSDKSDSLESSSDGSSDGSDDLSSSSDSSDSEGGRSPSSSRRSRRKKPRSPGARAKHRRQTKERCRARKAMKGVKINTPFVWNGTPNIDLFDHWIYEVETWSFVYGLPEKLVLRLIVQFLSDKPSKFFMKHVAPSLSKWTLRALYDALFNYCFPVDFKARLRARFERTVQGRNNVQDFLRELEDLASRFPDVTDFQVTQIFWRGLHQYIRLYLIEQGLNPERTTLKKLVKHAVRREEAYETARREERMFESQVPGRTWGRFASRTTGPTPYDPSKSQARSDGAHSDKTRAGPSKSPHAQKPDNGGGNGSNSRNNGQKPPGKDARQRDKPSTGGRRELTKEKLAELREAKKCFFCEEKGHQSHNCPQRHTAKAPMGPSVRASSIRFAGLEALADRARAADDPAVHLGAVQVPVGHACSESGSDTEDEGVYFSCREYATSEDDSGSEMSFPSTEGAWYTTEDDPDDDTASEPESGNLRCTYGNWSGQWPTRAHLEDTVQQLSVMFVSAHDPQEAIDAGVDPAHRFEFYADGDCIEVTDTIRDRADWRFPFQFSVTREQLEHLGWGAPEIIQAEWNTWVDAPMLEEWGSGFPETGVADQYHPARHWLQAHLNDQLARDYPSLTGTSTLLMVEPHELGYLVVSAMDCETYFISHETIHRQDFHLRDVMEVTLEGFSGEDLRYKLQAKVRRRRRRLALMLCAARTGKPRAKSSKSAESPRDTIYAVERTAMRTKDFTRSIPKPIVVAVRIAGKPCRALLDTGSMADFMSTTLVDQLGLKKEILAKPLPVQLAVHGSRSKINCSVTADFEYQGISCKRRFDVVNLDSYDLILGTPFLFQHQVAIAWNPTRVSVGSTEPLDVQGEDIAVVSSAAAEIFEDELEKLWEELRHDAADLCQDGARAALPPLRDVNHTIPLIDESKVYSWRPSKCPEALLPQWKEKKAAYLESGRWQLASGVNASPMLMIKKPPRDDGIVRLRTVVDKREQNANTHKLAAPLPDIDGILQNVVKHKYRSIIDGKDAYEQIRVVPEHVSRTLFTTPDGTMVSLVLQQGDINGPATYQAVMNHIFAPYIGVFMDVYLDDIVIYSNTIEDHMRHVRLIFDILRREKFFLGADKMNFFAKKLKLLGHILDDKGIAMDPHKVDSVMNWKLPMNKSLLSSFLGAVGFLAPDCEGIRIPMAVLSQLASPSKSWQWTDMHQRVFEQVKATVHKWRHNRRTALNYAEGVPCINLVTDASLTGASGYISQGDDLATAQVVTFWSGKFNSAQQNYPVHEQELLAIVESMKRFRPLLYGAKFRICTDHQALEHLMRQRNLSPRQHRWMDILNEFNFTVYYIPGETNTLADALSRIYSDEPLGIVRASSEYVGDDGTGPRLELEHLRPDILRPLYTGAAAVINFEPRRSSRIAQNPKPAGAYRAMHEGQPLNEEPTELDVPMESEADLDEEDEDLQSQCEPLRFTSEPLEPSSPSALRSQPSVVSTASELGMQLPSGLHGRYAEDKFFRKIAAAPHEFPHFEYTDGLLYKKQGNAYLLCIPDVRIGSRRLREVLIRHAHSILAHLRSRKTLEYLRSEVWWPEMVGDTTEYCKTCGVCATTKSVPARPLGLLCPLQVPRRPWQYVGIDFVGPLPGSSNRHGEFDMICVIIDLLTSMVHLVPTKQTYGAVEMAEVVFEHVYKLHGLPERIISDRDSLFTSTFWRALHERLGTELRLSSSYHPQTDGATKRANRTMTQMLRQCVRPDQKDWVQRLPAVELAMNMARSETTGFSPFYLNYGQMPRSLIWESESEYPGVQAFAQRMKEAIMVAHDAIIAAHTSQVVQANKKRRPASFEVGDLVYLSTKNLSIPKGRARKLAPKYLGPFQITEEVTEGATYRLDLPHEMRTRGLVNAFHASLLRPHFHNDDRRFPGRQFHQLPGFGDNPREWAVDRILSHVGRGTEAEFEVQWSTGDVTWAPYADVKHLQPLVQYYEALGIPGVCQLRDKEAANDDSPHETSENISSIGVASMTFVGWEGASGGFEGDTGRRGSAELNAPKRWSAGQRSAPTPLESPTSVNMLPPPPQPYNIPPPAPQQAPHVIGQPAGPGVHMSDQAFSSWLMHTSALNAHLAQIAFESTQMVGRATHLTATPALAQQQVNAPLAPRAMLPPWRGGRPNTGRGGFAVGRGGRGGFNGGRGGFHGGRGGRFGGTGRFGGAGHGGGHRGPNNAQRRRGGVPGGGRGGAVAATQQAAALADRIGGPANVPAHGGQKKDRKRGQKGGQKHGREQPKDGGAGGSGGESQVEADVFMARLVARLTEIFGEAAIATEDDETVSLGGSDPGDVEMVAGPSSQGGGAFDGMGFCG</sequence>
<evidence type="ECO:0000256" key="3">
    <source>
        <dbReference type="ARBA" id="ARBA00022679"/>
    </source>
</evidence>
<dbReference type="InterPro" id="IPR043502">
    <property type="entry name" value="DNA/RNA_pol_sf"/>
</dbReference>
<feature type="region of interest" description="Disordered" evidence="18">
    <location>
        <begin position="2387"/>
        <end position="2423"/>
    </location>
</feature>
<dbReference type="Gene3D" id="3.30.420.10">
    <property type="entry name" value="Ribonuclease H-like superfamily/Ribonuclease H"/>
    <property type="match status" value="1"/>
</dbReference>
<dbReference type="Pfam" id="PF08284">
    <property type="entry name" value="RVP_2"/>
    <property type="match status" value="1"/>
</dbReference>
<keyword evidence="7" id="KW-0064">Aspartyl protease</keyword>
<dbReference type="PANTHER" id="PTHR37984">
    <property type="entry name" value="PROTEIN CBG26694"/>
    <property type="match status" value="1"/>
</dbReference>
<dbReference type="PROSITE" id="PS50878">
    <property type="entry name" value="RT_POL"/>
    <property type="match status" value="1"/>
</dbReference>
<evidence type="ECO:0000259" key="19">
    <source>
        <dbReference type="PROSITE" id="PS50158"/>
    </source>
</evidence>
<feature type="compositionally biased region" description="Basic and acidic residues" evidence="18">
    <location>
        <begin position="28"/>
        <end position="37"/>
    </location>
</feature>
<protein>
    <recommendedName>
        <fullName evidence="1">RNA-directed DNA polymerase</fullName>
        <ecNumber evidence="1">2.7.7.49</ecNumber>
    </recommendedName>
</protein>
<dbReference type="PANTHER" id="PTHR37984:SF5">
    <property type="entry name" value="PROTEIN NYNRIN-LIKE"/>
    <property type="match status" value="1"/>
</dbReference>
<evidence type="ECO:0000256" key="16">
    <source>
        <dbReference type="ARBA" id="ARBA00023172"/>
    </source>
</evidence>
<keyword evidence="3" id="KW-0808">Transferase</keyword>
<feature type="region of interest" description="Disordered" evidence="18">
    <location>
        <begin position="237"/>
        <end position="257"/>
    </location>
</feature>
<dbReference type="GO" id="GO:0006508">
    <property type="term" value="P:proteolysis"/>
    <property type="evidence" value="ECO:0007669"/>
    <property type="project" value="UniProtKB-KW"/>
</dbReference>
<evidence type="ECO:0000256" key="1">
    <source>
        <dbReference type="ARBA" id="ARBA00012493"/>
    </source>
</evidence>